<dbReference type="RefSeq" id="WP_074838025.1">
    <property type="nucleotide sequence ID" value="NZ_CP047056.1"/>
</dbReference>
<feature type="compositionally biased region" description="Polar residues" evidence="1">
    <location>
        <begin position="146"/>
        <end position="160"/>
    </location>
</feature>
<proteinExistence type="predicted"/>
<reference evidence="2 3" key="1">
    <citation type="submission" date="2016-10" db="EMBL/GenBank/DDBJ databases">
        <authorList>
            <person name="Varghese N."/>
            <person name="Submissions S."/>
        </authorList>
    </citation>
    <scope>NUCLEOTIDE SEQUENCE [LARGE SCALE GENOMIC DNA]</scope>
    <source>
        <strain evidence="2 3">22B</strain>
    </source>
</reference>
<keyword evidence="3" id="KW-1185">Reference proteome</keyword>
<evidence type="ECO:0008006" key="4">
    <source>
        <dbReference type="Google" id="ProtNLM"/>
    </source>
</evidence>
<protein>
    <recommendedName>
        <fullName evidence="4">DUF669 domain-containing protein</fullName>
    </recommendedName>
</protein>
<dbReference type="EMBL" id="FOSF01000001">
    <property type="protein sequence ID" value="SFJ74848.1"/>
    <property type="molecule type" value="Genomic_DNA"/>
</dbReference>
<evidence type="ECO:0000256" key="1">
    <source>
        <dbReference type="SAM" id="MobiDB-lite"/>
    </source>
</evidence>
<accession>A0A662Z5Y9</accession>
<gene>
    <name evidence="2" type="ORF">SAMN04487865_1001144</name>
</gene>
<dbReference type="Proteomes" id="UP000243374">
    <property type="component" value="Unassembled WGS sequence"/>
</dbReference>
<name>A0A662Z5Y9_9GAMM</name>
<organism evidence="2 3">
    <name type="scientific">Succinivibrio dextrinosolvens</name>
    <dbReference type="NCBI Taxonomy" id="83771"/>
    <lineage>
        <taxon>Bacteria</taxon>
        <taxon>Pseudomonadati</taxon>
        <taxon>Pseudomonadota</taxon>
        <taxon>Gammaproteobacteria</taxon>
        <taxon>Aeromonadales</taxon>
        <taxon>Succinivibrionaceae</taxon>
        <taxon>Succinivibrio</taxon>
    </lineage>
</organism>
<evidence type="ECO:0000313" key="3">
    <source>
        <dbReference type="Proteomes" id="UP000243374"/>
    </source>
</evidence>
<dbReference type="OrthoDB" id="1645191at2"/>
<feature type="region of interest" description="Disordered" evidence="1">
    <location>
        <begin position="146"/>
        <end position="178"/>
    </location>
</feature>
<evidence type="ECO:0000313" key="2">
    <source>
        <dbReference type="EMBL" id="SFJ74848.1"/>
    </source>
</evidence>
<sequence length="178" mass="19882">MANEGYEIGWDDEVEQDGGDFVLLDEGEYSFTVSKFERGRFPGSSKIPPCNKAILTLTIDSPQGRTSVNSDLIMYSSMEWKLSQFLRSIGLKKEGEKVRVKWDQLVGKKGRCLIKHRSYTNKNGEDKLTNDIERFLDFDGSVENSTPALKSSAVKKTQANKPVANPDNQAPADDDLLS</sequence>
<dbReference type="AlphaFoldDB" id="A0A662Z5Y9"/>